<dbReference type="Proteomes" id="UP001253637">
    <property type="component" value="Segment"/>
</dbReference>
<name>A0A811BNI2_9VIRU</name>
<organism evidence="1 2">
    <name type="scientific">Pandoravirus japonicus</name>
    <dbReference type="NCBI Taxonomy" id="2823154"/>
    <lineage>
        <taxon>Viruses</taxon>
        <taxon>Pandoravirus</taxon>
    </lineage>
</organism>
<sequence length="209" mass="24414">MKKNTQSAIGAIEDACTQEMAVGGGLISLALARSLASSVCRRWQWAKNLSPNTDQVCCRKKKSSRSPFSFFYSEKFALMWLWVVQKNKSRRCEKTAKKGAQPTERICQRRSRACVLLDKDTHGAGDGGRCPFFWTVVPRTLFLFFFHKDAQRKAPKRRRPLAERREKKNSCFFSMRRRTIKRKKQKEKKNPMRWVRVARSGSTYRRAWP</sequence>
<protein>
    <submittedName>
        <fullName evidence="1">Uncharacterized protein</fullName>
    </submittedName>
</protein>
<evidence type="ECO:0000313" key="1">
    <source>
        <dbReference type="EMBL" id="BCU03473.1"/>
    </source>
</evidence>
<reference evidence="1" key="1">
    <citation type="submission" date="2021-04" db="EMBL/GenBank/DDBJ databases">
        <title>Draft Genome Sequence of Pandoravirus japonicus, Isolated from the Sabaishi River of Niigata, Japan.</title>
        <authorList>
            <person name="Hosokawa N."/>
            <person name="Takahashi H."/>
            <person name="Aoki K."/>
            <person name="Takemura M."/>
        </authorList>
    </citation>
    <scope>NUCLEOTIDE SEQUENCE</scope>
</reference>
<dbReference type="EMBL" id="LC625835">
    <property type="protein sequence ID" value="BCU03473.1"/>
    <property type="molecule type" value="Genomic_DNA"/>
</dbReference>
<evidence type="ECO:0000313" key="2">
    <source>
        <dbReference type="Proteomes" id="UP001253637"/>
    </source>
</evidence>
<proteinExistence type="predicted"/>
<accession>A0A811BNI2</accession>